<gene>
    <name evidence="3" type="ORF">L210DRAFT_650057</name>
</gene>
<dbReference type="EMBL" id="WHUW01000006">
    <property type="protein sequence ID" value="KAF8444793.1"/>
    <property type="molecule type" value="Genomic_DNA"/>
</dbReference>
<feature type="region of interest" description="Disordered" evidence="2">
    <location>
        <begin position="848"/>
        <end position="1170"/>
    </location>
</feature>
<feature type="compositionally biased region" description="Basic and acidic residues" evidence="2">
    <location>
        <begin position="1103"/>
        <end position="1114"/>
    </location>
</feature>
<protein>
    <submittedName>
        <fullName evidence="3">Uncharacterized protein</fullName>
    </submittedName>
</protein>
<feature type="compositionally biased region" description="Polar residues" evidence="2">
    <location>
        <begin position="921"/>
        <end position="936"/>
    </location>
</feature>
<feature type="region of interest" description="Disordered" evidence="2">
    <location>
        <begin position="727"/>
        <end position="805"/>
    </location>
</feature>
<feature type="compositionally biased region" description="Basic and acidic residues" evidence="2">
    <location>
        <begin position="508"/>
        <end position="517"/>
    </location>
</feature>
<feature type="coiled-coil region" evidence="1">
    <location>
        <begin position="404"/>
        <end position="469"/>
    </location>
</feature>
<organism evidence="3 4">
    <name type="scientific">Boletus edulis BED1</name>
    <dbReference type="NCBI Taxonomy" id="1328754"/>
    <lineage>
        <taxon>Eukaryota</taxon>
        <taxon>Fungi</taxon>
        <taxon>Dikarya</taxon>
        <taxon>Basidiomycota</taxon>
        <taxon>Agaricomycotina</taxon>
        <taxon>Agaricomycetes</taxon>
        <taxon>Agaricomycetidae</taxon>
        <taxon>Boletales</taxon>
        <taxon>Boletineae</taxon>
        <taxon>Boletaceae</taxon>
        <taxon>Boletoideae</taxon>
        <taxon>Boletus</taxon>
    </lineage>
</organism>
<name>A0AAD4GHW4_BOLED</name>
<feature type="compositionally biased region" description="Polar residues" evidence="2">
    <location>
        <begin position="779"/>
        <end position="790"/>
    </location>
</feature>
<evidence type="ECO:0000313" key="3">
    <source>
        <dbReference type="EMBL" id="KAF8444793.1"/>
    </source>
</evidence>
<keyword evidence="1" id="KW-0175">Coiled coil</keyword>
<feature type="compositionally biased region" description="Polar residues" evidence="2">
    <location>
        <begin position="105"/>
        <end position="144"/>
    </location>
</feature>
<feature type="coiled-coil region" evidence="1">
    <location>
        <begin position="546"/>
        <end position="583"/>
    </location>
</feature>
<feature type="compositionally biased region" description="Polar residues" evidence="2">
    <location>
        <begin position="1057"/>
        <end position="1072"/>
    </location>
</feature>
<feature type="compositionally biased region" description="Polar residues" evidence="2">
    <location>
        <begin position="14"/>
        <end position="23"/>
    </location>
</feature>
<reference evidence="3" key="2">
    <citation type="journal article" date="2020" name="Nat. Commun.">
        <title>Large-scale genome sequencing of mycorrhizal fungi provides insights into the early evolution of symbiotic traits.</title>
        <authorList>
            <person name="Miyauchi S."/>
            <person name="Kiss E."/>
            <person name="Kuo A."/>
            <person name="Drula E."/>
            <person name="Kohler A."/>
            <person name="Sanchez-Garcia M."/>
            <person name="Morin E."/>
            <person name="Andreopoulos B."/>
            <person name="Barry K.W."/>
            <person name="Bonito G."/>
            <person name="Buee M."/>
            <person name="Carver A."/>
            <person name="Chen C."/>
            <person name="Cichocki N."/>
            <person name="Clum A."/>
            <person name="Culley D."/>
            <person name="Crous P.W."/>
            <person name="Fauchery L."/>
            <person name="Girlanda M."/>
            <person name="Hayes R.D."/>
            <person name="Keri Z."/>
            <person name="LaButti K."/>
            <person name="Lipzen A."/>
            <person name="Lombard V."/>
            <person name="Magnuson J."/>
            <person name="Maillard F."/>
            <person name="Murat C."/>
            <person name="Nolan M."/>
            <person name="Ohm R.A."/>
            <person name="Pangilinan J."/>
            <person name="Pereira M.F."/>
            <person name="Perotto S."/>
            <person name="Peter M."/>
            <person name="Pfister S."/>
            <person name="Riley R."/>
            <person name="Sitrit Y."/>
            <person name="Stielow J.B."/>
            <person name="Szollosi G."/>
            <person name="Zifcakova L."/>
            <person name="Stursova M."/>
            <person name="Spatafora J.W."/>
            <person name="Tedersoo L."/>
            <person name="Vaario L.M."/>
            <person name="Yamada A."/>
            <person name="Yan M."/>
            <person name="Wang P."/>
            <person name="Xu J."/>
            <person name="Bruns T."/>
            <person name="Baldrian P."/>
            <person name="Vilgalys R."/>
            <person name="Dunand C."/>
            <person name="Henrissat B."/>
            <person name="Grigoriev I.V."/>
            <person name="Hibbett D."/>
            <person name="Nagy L.G."/>
            <person name="Martin F.M."/>
        </authorList>
    </citation>
    <scope>NUCLEOTIDE SEQUENCE</scope>
    <source>
        <strain evidence="3">BED1</strain>
    </source>
</reference>
<feature type="region of interest" description="Disordered" evidence="2">
    <location>
        <begin position="167"/>
        <end position="191"/>
    </location>
</feature>
<evidence type="ECO:0000256" key="1">
    <source>
        <dbReference type="SAM" id="Coils"/>
    </source>
</evidence>
<comment type="caution">
    <text evidence="3">The sequence shown here is derived from an EMBL/GenBank/DDBJ whole genome shotgun (WGS) entry which is preliminary data.</text>
</comment>
<feature type="compositionally biased region" description="Pro residues" evidence="2">
    <location>
        <begin position="893"/>
        <end position="907"/>
    </location>
</feature>
<feature type="region of interest" description="Disordered" evidence="2">
    <location>
        <begin position="68"/>
        <end position="87"/>
    </location>
</feature>
<feature type="compositionally biased region" description="Basic and acidic residues" evidence="2">
    <location>
        <begin position="1023"/>
        <end position="1043"/>
    </location>
</feature>
<feature type="region of interest" description="Disordered" evidence="2">
    <location>
        <begin position="499"/>
        <end position="520"/>
    </location>
</feature>
<keyword evidence="4" id="KW-1185">Reference proteome</keyword>
<evidence type="ECO:0000313" key="4">
    <source>
        <dbReference type="Proteomes" id="UP001194468"/>
    </source>
</evidence>
<dbReference type="Proteomes" id="UP001194468">
    <property type="component" value="Unassembled WGS sequence"/>
</dbReference>
<accession>A0AAD4GHW4</accession>
<feature type="region of interest" description="Disordered" evidence="2">
    <location>
        <begin position="105"/>
        <end position="150"/>
    </location>
</feature>
<feature type="compositionally biased region" description="Low complexity" evidence="2">
    <location>
        <begin position="178"/>
        <end position="188"/>
    </location>
</feature>
<reference evidence="3" key="1">
    <citation type="submission" date="2019-10" db="EMBL/GenBank/DDBJ databases">
        <authorList>
            <consortium name="DOE Joint Genome Institute"/>
            <person name="Kuo A."/>
            <person name="Miyauchi S."/>
            <person name="Kiss E."/>
            <person name="Drula E."/>
            <person name="Kohler A."/>
            <person name="Sanchez-Garcia M."/>
            <person name="Andreopoulos B."/>
            <person name="Barry K.W."/>
            <person name="Bonito G."/>
            <person name="Buee M."/>
            <person name="Carver A."/>
            <person name="Chen C."/>
            <person name="Cichocki N."/>
            <person name="Clum A."/>
            <person name="Culley D."/>
            <person name="Crous P.W."/>
            <person name="Fauchery L."/>
            <person name="Girlanda M."/>
            <person name="Hayes R."/>
            <person name="Keri Z."/>
            <person name="LaButti K."/>
            <person name="Lipzen A."/>
            <person name="Lombard V."/>
            <person name="Magnuson J."/>
            <person name="Maillard F."/>
            <person name="Morin E."/>
            <person name="Murat C."/>
            <person name="Nolan M."/>
            <person name="Ohm R."/>
            <person name="Pangilinan J."/>
            <person name="Pereira M."/>
            <person name="Perotto S."/>
            <person name="Peter M."/>
            <person name="Riley R."/>
            <person name="Sitrit Y."/>
            <person name="Stielow B."/>
            <person name="Szollosi G."/>
            <person name="Zifcakova L."/>
            <person name="Stursova M."/>
            <person name="Spatafora J.W."/>
            <person name="Tedersoo L."/>
            <person name="Vaario L.-M."/>
            <person name="Yamada A."/>
            <person name="Yan M."/>
            <person name="Wang P."/>
            <person name="Xu J."/>
            <person name="Bruns T."/>
            <person name="Baldrian P."/>
            <person name="Vilgalys R."/>
            <person name="Henrissat B."/>
            <person name="Grigoriev I.V."/>
            <person name="Hibbett D."/>
            <person name="Nagy L.G."/>
            <person name="Martin F.M."/>
        </authorList>
    </citation>
    <scope>NUCLEOTIDE SEQUENCE</scope>
    <source>
        <strain evidence="3">BED1</strain>
    </source>
</reference>
<dbReference type="AlphaFoldDB" id="A0AAD4GHW4"/>
<feature type="compositionally biased region" description="Basic and acidic residues" evidence="2">
    <location>
        <begin position="937"/>
        <end position="954"/>
    </location>
</feature>
<feature type="compositionally biased region" description="Basic and acidic residues" evidence="2">
    <location>
        <begin position="848"/>
        <end position="882"/>
    </location>
</feature>
<evidence type="ECO:0000256" key="2">
    <source>
        <dbReference type="SAM" id="MobiDB-lite"/>
    </source>
</evidence>
<proteinExistence type="predicted"/>
<feature type="compositionally biased region" description="Polar residues" evidence="2">
    <location>
        <begin position="1009"/>
        <end position="1021"/>
    </location>
</feature>
<sequence length="1267" mass="139941">MPESMFGRPLQHLLPSQPQTSAGGSLEASKPPTTPLPLAPLPFKDFRFNSIGKQPELLSRISLPQSDNVDYHSPTPSPLSIPPAFISDFPKTTSRPTLFQQLVGSDSSWNASTSQPDGSLASRIQMSGSPSNNIADTAHSTASRLPSPPLRISTVRRATEDANLIPPVEVLPQPPGSSPTTPASWAPPLDQGDVHSPALSTPLINSTAITTAQIPTPSDVIMNIASREPTEPSSSAFAGATMRDLPPLLSTTSTIDSFLARQERLQSISAKLANLASPLPPPSSQSPPPDLSSVTRANINIIPDQRNQSEPTPIPMVLHYPYPANRSPGQVRLCADDAQTHTNASSLVLVPTLTQDYHAQSKAIVAAIQNLNSVLSAAQRAQLDSENALALRTQAFEEQRAAFEQRKRAEEATLQREFQELQKKREELNAKEALLTSLEKENKAREEARKGILAKRQAQEEEKRAAEAKRVLGVQEQITSAMDELKEFEALKAKGQLASETLADDLPTEPREGRNEEETAVIKSRNDLLCAVKHLRRMHTDKVQKLEETNRTLLRLGEERKKREAEEAERRRIAEERLRALDEMERTHQLLDEKRRQVEAPRKRQEVEKDREQARFLVEQQAHAEAQANALGRIHATNGQTFEHPSRPDQVDASQNQGIIDASRIRVAHKENSFSPETMNAMIVDEDGRDALNIVPSSDIHTSPCAPQSKQKNKPISGGVMLAAPTLKASGGDLPPKPLAISPSLSSPVHMDAPKTPRTSPAVSVAPDGGHGSFPAQPASGSIRATNAESRPTPDYKSAFSRTPKSQTILEATSGASQELNINIGPLAGVSPTQQNVNLRHLKRFRGRVEGNDSGDRSVRTISVKSEENSYDSVKKEAHEEVVPASLSTNPPASLPPRPAIIPPPRPRMFKKRSEALAAQKDSSSSHPPKSNQLSSTRREAEVTVNERPKEATPRDTPSSQAMNAPVQPPAPSETANSLLLCPVYTESQSQESRINAGERPTRIRGENGDTTPSEPASATLSHEMDGEDPSRNNRRFADEHRRANSARRMSDHYSPPSVTSRPLVTSPTQSHRLIDSWRPQNSSNGPRAEPMRATSPTTGRKRPSEYTDNEYGHRARRQRGDVWVAQDHDRDRSDSYRLHRDRRLDSESDERRAAYRAPSSPIDRSRPYPLDMSRAIYDNRTYTSEEPTSPVARWEQPYRRTEGDDTYHRYQPSAPVYNAMADQHYTDDARLGQAYEPMTEESMATQPELLARIHDTQRFPVIVRHY</sequence>
<feature type="compositionally biased region" description="Basic and acidic residues" evidence="2">
    <location>
        <begin position="1127"/>
        <end position="1154"/>
    </location>
</feature>
<feature type="region of interest" description="Disordered" evidence="2">
    <location>
        <begin position="1"/>
        <end position="41"/>
    </location>
</feature>